<reference evidence="2" key="1">
    <citation type="submission" date="2020-08" db="EMBL/GenBank/DDBJ databases">
        <title>Multicomponent nature underlies the extraordinary mechanical properties of spider dragline silk.</title>
        <authorList>
            <person name="Kono N."/>
            <person name="Nakamura H."/>
            <person name="Mori M."/>
            <person name="Yoshida Y."/>
            <person name="Ohtoshi R."/>
            <person name="Malay A.D."/>
            <person name="Moran D.A.P."/>
            <person name="Tomita M."/>
            <person name="Numata K."/>
            <person name="Arakawa K."/>
        </authorList>
    </citation>
    <scope>NUCLEOTIDE SEQUENCE</scope>
</reference>
<accession>A0A8X6YKV8</accession>
<protein>
    <submittedName>
        <fullName evidence="2">Uncharacterized protein</fullName>
    </submittedName>
</protein>
<feature type="region of interest" description="Disordered" evidence="1">
    <location>
        <begin position="1"/>
        <end position="20"/>
    </location>
</feature>
<comment type="caution">
    <text evidence="2">The sequence shown here is derived from an EMBL/GenBank/DDBJ whole genome shotgun (WGS) entry which is preliminary data.</text>
</comment>
<evidence type="ECO:0000313" key="3">
    <source>
        <dbReference type="Proteomes" id="UP000886998"/>
    </source>
</evidence>
<dbReference type="Proteomes" id="UP000886998">
    <property type="component" value="Unassembled WGS sequence"/>
</dbReference>
<dbReference type="AlphaFoldDB" id="A0A8X6YKV8"/>
<proteinExistence type="predicted"/>
<evidence type="ECO:0000256" key="1">
    <source>
        <dbReference type="SAM" id="MobiDB-lite"/>
    </source>
</evidence>
<organism evidence="2 3">
    <name type="scientific">Trichonephila inaurata madagascariensis</name>
    <dbReference type="NCBI Taxonomy" id="2747483"/>
    <lineage>
        <taxon>Eukaryota</taxon>
        <taxon>Metazoa</taxon>
        <taxon>Ecdysozoa</taxon>
        <taxon>Arthropoda</taxon>
        <taxon>Chelicerata</taxon>
        <taxon>Arachnida</taxon>
        <taxon>Araneae</taxon>
        <taxon>Araneomorphae</taxon>
        <taxon>Entelegynae</taxon>
        <taxon>Araneoidea</taxon>
        <taxon>Nephilidae</taxon>
        <taxon>Trichonephila</taxon>
        <taxon>Trichonephila inaurata</taxon>
    </lineage>
</organism>
<dbReference type="EMBL" id="BMAV01020961">
    <property type="protein sequence ID" value="GFY74801.1"/>
    <property type="molecule type" value="Genomic_DNA"/>
</dbReference>
<gene>
    <name evidence="2" type="ORF">TNIN_119731</name>
</gene>
<name>A0A8X6YKV8_9ARAC</name>
<evidence type="ECO:0000313" key="2">
    <source>
        <dbReference type="EMBL" id="GFY74801.1"/>
    </source>
</evidence>
<keyword evidence="3" id="KW-1185">Reference proteome</keyword>
<sequence>MILQRLLPGNHDGNPNHNDPSASFLSQPCCLNAINSNVCMHGAQRERKRERENAYLSLYTYTHPEWLKRRASEAAARLVCGSTVTTSLWRTILG</sequence>